<feature type="region of interest" description="Disordered" evidence="1">
    <location>
        <begin position="380"/>
        <end position="419"/>
    </location>
</feature>
<keyword evidence="2" id="KW-0326">Glycosidase</keyword>
<dbReference type="RefSeq" id="WP_321546378.1">
    <property type="nucleotide sequence ID" value="NZ_JAXIVS010000004.1"/>
</dbReference>
<proteinExistence type="predicted"/>
<dbReference type="GO" id="GO:0016798">
    <property type="term" value="F:hydrolase activity, acting on glycosyl bonds"/>
    <property type="evidence" value="ECO:0007669"/>
    <property type="project" value="UniProtKB-KW"/>
</dbReference>
<dbReference type="Gene3D" id="2.120.10.10">
    <property type="match status" value="1"/>
</dbReference>
<evidence type="ECO:0000313" key="2">
    <source>
        <dbReference type="EMBL" id="MDY7227662.1"/>
    </source>
</evidence>
<name>A0ABU5H3F8_9BACT</name>
<feature type="compositionally biased region" description="Acidic residues" evidence="1">
    <location>
        <begin position="393"/>
        <end position="409"/>
    </location>
</feature>
<evidence type="ECO:0000313" key="3">
    <source>
        <dbReference type="Proteomes" id="UP001291309"/>
    </source>
</evidence>
<sequence length="592" mass="64797">MVGATTALLAAVLASGSPLVPVSGGNALTLPAQRHAVRIEVGGNRAPVWLLAVQQGGVEGRGLSLYRSDDGARSFRFLAPIQPDASHRDRAELLAVGKDVALVYSYESPDLAPSRRHDVWFQWWRYQSSGNTWSPEPAVRVFDAPDDRIAYSRALIARDSQGRLWIQAFRLERDGRSTAVVTVSTDGGASFHRQPDLDRVRRRGGGRLLSVGTKLVFVYGMHDGYEPARMRIRQDSDPLDTWGSVRQAFPDGIYHGAALSAVEDGHGGMHFVYKDEYERLYYRHFNGSTFGSRTLLEDARDWAMQPATTRVGDTLYVFYNRVREHNKRYELRVRVLKDGAFSDPVVLDSRSTFKGYLNAIAVLPPGTSEVPCLFGDAPDASSRGSVSRVMMPVDDDDGGEDGPGDEPEEPPAPGELIFREDFSRTSSRGLGEKWTVRGLWFSDGKRGVSDLNGGNLALAQPSHCRDCSVEARLQHFGADEASVALRAQGDARYTLVFRRDGRLQVRRELSGRITVLGEASSGVSSSREPVTLTLSARGSGPVELIASVDGQVRLTVVDSSSAALGEAGQAGLSTPKAGVWFDEFQVRRLNSR</sequence>
<dbReference type="Proteomes" id="UP001291309">
    <property type="component" value="Unassembled WGS sequence"/>
</dbReference>
<dbReference type="EMBL" id="JAXIVS010000004">
    <property type="protein sequence ID" value="MDY7227662.1"/>
    <property type="molecule type" value="Genomic_DNA"/>
</dbReference>
<evidence type="ECO:0000256" key="1">
    <source>
        <dbReference type="SAM" id="MobiDB-lite"/>
    </source>
</evidence>
<keyword evidence="3" id="KW-1185">Reference proteome</keyword>
<accession>A0ABU5H3F8</accession>
<dbReference type="SUPFAM" id="SSF89372">
    <property type="entry name" value="Fucose-specific lectin"/>
    <property type="match status" value="1"/>
</dbReference>
<dbReference type="CDD" id="cd15482">
    <property type="entry name" value="Sialidase_non-viral"/>
    <property type="match status" value="1"/>
</dbReference>
<keyword evidence="2" id="KW-0378">Hydrolase</keyword>
<organism evidence="2 3">
    <name type="scientific">Hyalangium rubrum</name>
    <dbReference type="NCBI Taxonomy" id="3103134"/>
    <lineage>
        <taxon>Bacteria</taxon>
        <taxon>Pseudomonadati</taxon>
        <taxon>Myxococcota</taxon>
        <taxon>Myxococcia</taxon>
        <taxon>Myxococcales</taxon>
        <taxon>Cystobacterineae</taxon>
        <taxon>Archangiaceae</taxon>
        <taxon>Hyalangium</taxon>
    </lineage>
</organism>
<dbReference type="Gene3D" id="2.60.120.560">
    <property type="entry name" value="Exo-inulinase, domain 1"/>
    <property type="match status" value="1"/>
</dbReference>
<dbReference type="EC" id="3.2.1.-" evidence="2"/>
<reference evidence="2 3" key="1">
    <citation type="submission" date="2023-12" db="EMBL/GenBank/DDBJ databases">
        <title>the genome sequence of Hyalangium sp. s54d21.</title>
        <authorList>
            <person name="Zhang X."/>
        </authorList>
    </citation>
    <scope>NUCLEOTIDE SEQUENCE [LARGE SCALE GENOMIC DNA]</scope>
    <source>
        <strain evidence="3">s54d21</strain>
    </source>
</reference>
<gene>
    <name evidence="2" type="ORF">SYV04_14710</name>
</gene>
<comment type="caution">
    <text evidence="2">The sequence shown here is derived from an EMBL/GenBank/DDBJ whole genome shotgun (WGS) entry which is preliminary data.</text>
</comment>
<protein>
    <submittedName>
        <fullName evidence="2">Sialidase family protein</fullName>
        <ecNumber evidence="2">3.2.1.-</ecNumber>
    </submittedName>
</protein>